<protein>
    <recommendedName>
        <fullName evidence="5">Dipeptidylpeptidase IV N-terminal domain-containing protein</fullName>
    </recommendedName>
</protein>
<evidence type="ECO:0000313" key="3">
    <source>
        <dbReference type="EMBL" id="OGF32309.1"/>
    </source>
</evidence>
<organism evidence="3 4">
    <name type="scientific">Candidatus Falkowbacteria bacterium RIFOXYC2_FULL_36_12</name>
    <dbReference type="NCBI Taxonomy" id="1798002"/>
    <lineage>
        <taxon>Bacteria</taxon>
        <taxon>Candidatus Falkowiibacteriota</taxon>
    </lineage>
</organism>
<evidence type="ECO:0000256" key="2">
    <source>
        <dbReference type="SAM" id="Phobius"/>
    </source>
</evidence>
<evidence type="ECO:0008006" key="5">
    <source>
        <dbReference type="Google" id="ProtNLM"/>
    </source>
</evidence>
<dbReference type="AlphaFoldDB" id="A0A1F5T063"/>
<reference evidence="3 4" key="1">
    <citation type="journal article" date="2016" name="Nat. Commun.">
        <title>Thousands of microbial genomes shed light on interconnected biogeochemical processes in an aquifer system.</title>
        <authorList>
            <person name="Anantharaman K."/>
            <person name="Brown C.T."/>
            <person name="Hug L.A."/>
            <person name="Sharon I."/>
            <person name="Castelle C.J."/>
            <person name="Probst A.J."/>
            <person name="Thomas B.C."/>
            <person name="Singh A."/>
            <person name="Wilkins M.J."/>
            <person name="Karaoz U."/>
            <person name="Brodie E.L."/>
            <person name="Williams K.H."/>
            <person name="Hubbard S.S."/>
            <person name="Banfield J.F."/>
        </authorList>
    </citation>
    <scope>NUCLEOTIDE SEQUENCE [LARGE SCALE GENOMIC DNA]</scope>
</reference>
<name>A0A1F5T063_9BACT</name>
<proteinExistence type="predicted"/>
<evidence type="ECO:0000313" key="4">
    <source>
        <dbReference type="Proteomes" id="UP000179001"/>
    </source>
</evidence>
<keyword evidence="2" id="KW-0812">Transmembrane</keyword>
<dbReference type="Proteomes" id="UP000179001">
    <property type="component" value="Unassembled WGS sequence"/>
</dbReference>
<gene>
    <name evidence="3" type="ORF">A2478_03220</name>
</gene>
<sequence length="315" mass="35315">MPNNLGREEKPLLPNEEIPQTSPSSSGTSTVLTIIIGLVALIIGAGGAGAGVYFWQGNQFSQEKSTLQSELQQAKDALALTEEQSTTNAELIKKLQENPPIADIKIETIQGNYDETKGGFPTSFTLKDGDTVIKQLEFPAETNNDGMFMGIFKQTADNVYFYTEPLGFGGLILYSGVGAHNLYKYNLRDKSFEQIFGMDTKGILEDLSVDEKLLTYRWEDNIFVLNLASKDVHKYLVPEKYNQYGDITFSPNGKNLVFAAVESSADNAKSAIYHIDLEKNTMDLFKEGENRVFYIKQFNSNNYNDIEFYYIPLNF</sequence>
<keyword evidence="2" id="KW-1133">Transmembrane helix</keyword>
<feature type="transmembrane region" description="Helical" evidence="2">
    <location>
        <begin position="31"/>
        <end position="55"/>
    </location>
</feature>
<comment type="caution">
    <text evidence="3">The sequence shown here is derived from an EMBL/GenBank/DDBJ whole genome shotgun (WGS) entry which is preliminary data.</text>
</comment>
<dbReference type="EMBL" id="MFGJ01000006">
    <property type="protein sequence ID" value="OGF32309.1"/>
    <property type="molecule type" value="Genomic_DNA"/>
</dbReference>
<keyword evidence="2" id="KW-0472">Membrane</keyword>
<feature type="compositionally biased region" description="Basic and acidic residues" evidence="1">
    <location>
        <begin position="1"/>
        <end position="11"/>
    </location>
</feature>
<dbReference type="SUPFAM" id="SSF63825">
    <property type="entry name" value="YWTD domain"/>
    <property type="match status" value="1"/>
</dbReference>
<accession>A0A1F5T063</accession>
<evidence type="ECO:0000256" key="1">
    <source>
        <dbReference type="SAM" id="MobiDB-lite"/>
    </source>
</evidence>
<feature type="region of interest" description="Disordered" evidence="1">
    <location>
        <begin position="1"/>
        <end position="28"/>
    </location>
</feature>